<dbReference type="Proteomes" id="UP001642405">
    <property type="component" value="Unassembled WGS sequence"/>
</dbReference>
<evidence type="ECO:0000313" key="3">
    <source>
        <dbReference type="Proteomes" id="UP001642405"/>
    </source>
</evidence>
<dbReference type="PANTHER" id="PTHR28181:SF1">
    <property type="entry name" value="COLD TOLERANCE PROTEIN 1"/>
    <property type="match status" value="1"/>
</dbReference>
<name>A0ABP0B4I2_9PEZI</name>
<dbReference type="SUPFAM" id="SSF56784">
    <property type="entry name" value="HAD-like"/>
    <property type="match status" value="1"/>
</dbReference>
<sequence length="354" mass="38587">MHVILDFDGTITVNDTVDQLANFAVAFQQAQDAQVQSARSIDDDNGDNSDNGGWEARWTGIVDKYLADHKEHKAGYAPTEDARTTLDHELAFLRSLHGVDCKSIYRLREARLFAGMAPDCLYEGGRQAVERGEDGGNQDKKHTVHLRPGFAAFLKQMSAQRKWPVSIVSVNWSDSWIRGVLRADDNDNNNKSEDAAGIRVFANKVTESGAIIPNFPRQDAPANHDHDHDDNVPFASCSDKVEALEAAVAAATKSRPEQSAAVVYMGDSTTDLECLVHAGKNRNGGGGGGGIAMANGDGPATSKLIQTLVRLGYTVPHVSEAERFQRPRSDDEGNAPRLAWARDYDEIMASQILD</sequence>
<feature type="region of interest" description="Disordered" evidence="1">
    <location>
        <begin position="36"/>
        <end position="55"/>
    </location>
</feature>
<accession>A0ABP0B4I2</accession>
<dbReference type="Gene3D" id="3.40.50.1000">
    <property type="entry name" value="HAD superfamily/HAD-like"/>
    <property type="match status" value="1"/>
</dbReference>
<dbReference type="EMBL" id="CAWUHB010000008">
    <property type="protein sequence ID" value="CAK7214467.1"/>
    <property type="molecule type" value="Genomic_DNA"/>
</dbReference>
<comment type="caution">
    <text evidence="2">The sequence shown here is derived from an EMBL/GenBank/DDBJ whole genome shotgun (WGS) entry which is preliminary data.</text>
</comment>
<dbReference type="InterPro" id="IPR050849">
    <property type="entry name" value="HAD-like_hydrolase_phosphatase"/>
</dbReference>
<organism evidence="2 3">
    <name type="scientific">Sporothrix curviconia</name>
    <dbReference type="NCBI Taxonomy" id="1260050"/>
    <lineage>
        <taxon>Eukaryota</taxon>
        <taxon>Fungi</taxon>
        <taxon>Dikarya</taxon>
        <taxon>Ascomycota</taxon>
        <taxon>Pezizomycotina</taxon>
        <taxon>Sordariomycetes</taxon>
        <taxon>Sordariomycetidae</taxon>
        <taxon>Ophiostomatales</taxon>
        <taxon>Ophiostomataceae</taxon>
        <taxon>Sporothrix</taxon>
    </lineage>
</organism>
<protein>
    <recommendedName>
        <fullName evidence="4">Haloacid dehalogenase-like hydrolase</fullName>
    </recommendedName>
</protein>
<dbReference type="InterPro" id="IPR023214">
    <property type="entry name" value="HAD_sf"/>
</dbReference>
<dbReference type="PANTHER" id="PTHR28181">
    <property type="entry name" value="UPF0655 PROTEIN YCR015C"/>
    <property type="match status" value="1"/>
</dbReference>
<gene>
    <name evidence="2" type="ORF">SCUCBS95973_002156</name>
</gene>
<evidence type="ECO:0000256" key="1">
    <source>
        <dbReference type="SAM" id="MobiDB-lite"/>
    </source>
</evidence>
<proteinExistence type="predicted"/>
<dbReference type="InterPro" id="IPR036412">
    <property type="entry name" value="HAD-like_sf"/>
</dbReference>
<keyword evidence="3" id="KW-1185">Reference proteome</keyword>
<evidence type="ECO:0008006" key="4">
    <source>
        <dbReference type="Google" id="ProtNLM"/>
    </source>
</evidence>
<evidence type="ECO:0000313" key="2">
    <source>
        <dbReference type="EMBL" id="CAK7214467.1"/>
    </source>
</evidence>
<reference evidence="2 3" key="1">
    <citation type="submission" date="2024-01" db="EMBL/GenBank/DDBJ databases">
        <authorList>
            <person name="Allen C."/>
            <person name="Tagirdzhanova G."/>
        </authorList>
    </citation>
    <scope>NUCLEOTIDE SEQUENCE [LARGE SCALE GENOMIC DNA]</scope>
</reference>